<comment type="caution">
    <text evidence="1">The sequence shown here is derived from an EMBL/GenBank/DDBJ whole genome shotgun (WGS) entry which is preliminary data.</text>
</comment>
<gene>
    <name evidence="1" type="ORF">S01H4_60042</name>
</gene>
<name>X1EX96_9ZZZZ</name>
<organism evidence="1">
    <name type="scientific">marine sediment metagenome</name>
    <dbReference type="NCBI Taxonomy" id="412755"/>
    <lineage>
        <taxon>unclassified sequences</taxon>
        <taxon>metagenomes</taxon>
        <taxon>ecological metagenomes</taxon>
    </lineage>
</organism>
<dbReference type="EMBL" id="BART01035316">
    <property type="protein sequence ID" value="GAH13243.1"/>
    <property type="molecule type" value="Genomic_DNA"/>
</dbReference>
<protein>
    <submittedName>
        <fullName evidence="1">Uncharacterized protein</fullName>
    </submittedName>
</protein>
<proteinExistence type="predicted"/>
<evidence type="ECO:0000313" key="1">
    <source>
        <dbReference type="EMBL" id="GAH13243.1"/>
    </source>
</evidence>
<dbReference type="AlphaFoldDB" id="X1EX96"/>
<sequence length="146" mass="15495">MARTFPTYGLSPIDSYVTQKNLPAGYFEHYASVAEAVAYAVQAKVTQGTTKYVSGLMAAGSFELNLGACADNLGSFGVLELRFKNEGTASILNVQNAGFILFREKSVGVQECPNLFEIMDITEGSDGDTGKLFCACSTAGTANHTI</sequence>
<feature type="non-terminal residue" evidence="1">
    <location>
        <position position="146"/>
    </location>
</feature>
<accession>X1EX96</accession>
<reference evidence="1" key="1">
    <citation type="journal article" date="2014" name="Front. Microbiol.">
        <title>High frequency of phylogenetically diverse reductive dehalogenase-homologous genes in deep subseafloor sedimentary metagenomes.</title>
        <authorList>
            <person name="Kawai M."/>
            <person name="Futagami T."/>
            <person name="Toyoda A."/>
            <person name="Takaki Y."/>
            <person name="Nishi S."/>
            <person name="Hori S."/>
            <person name="Arai W."/>
            <person name="Tsubouchi T."/>
            <person name="Morono Y."/>
            <person name="Uchiyama I."/>
            <person name="Ito T."/>
            <person name="Fujiyama A."/>
            <person name="Inagaki F."/>
            <person name="Takami H."/>
        </authorList>
    </citation>
    <scope>NUCLEOTIDE SEQUENCE</scope>
    <source>
        <strain evidence="1">Expedition CK06-06</strain>
    </source>
</reference>